<dbReference type="AlphaFoldDB" id="X6MZ79"/>
<keyword evidence="3" id="KW-1185">Reference proteome</keyword>
<evidence type="ECO:0000256" key="1">
    <source>
        <dbReference type="SAM" id="MobiDB-lite"/>
    </source>
</evidence>
<feature type="compositionally biased region" description="Basic and acidic residues" evidence="1">
    <location>
        <begin position="122"/>
        <end position="142"/>
    </location>
</feature>
<feature type="compositionally biased region" description="Basic and acidic residues" evidence="1">
    <location>
        <begin position="62"/>
        <end position="73"/>
    </location>
</feature>
<sequence>MAKNLAVDDQNDAPESIDFSTAAIEFQNLIATEKKHQKMYVWELRKGCEMIDFAKKKKKNSQKKEKEEENESKGKKRNEKAKKSAVATTETETETKVVPPPKRRRLNTWIEGSELFHYTADNVKRTESKAAPKAKNDKDKETITTAAIDTSATNINDTNGNDN</sequence>
<dbReference type="EMBL" id="ASPP01013993">
    <property type="protein sequence ID" value="ETO19131.1"/>
    <property type="molecule type" value="Genomic_DNA"/>
</dbReference>
<accession>X6MZ79</accession>
<proteinExistence type="predicted"/>
<feature type="region of interest" description="Disordered" evidence="1">
    <location>
        <begin position="122"/>
        <end position="163"/>
    </location>
</feature>
<evidence type="ECO:0000313" key="3">
    <source>
        <dbReference type="Proteomes" id="UP000023152"/>
    </source>
</evidence>
<evidence type="ECO:0000313" key="2">
    <source>
        <dbReference type="EMBL" id="ETO19131.1"/>
    </source>
</evidence>
<comment type="caution">
    <text evidence="2">The sequence shown here is derived from an EMBL/GenBank/DDBJ whole genome shotgun (WGS) entry which is preliminary data.</text>
</comment>
<protein>
    <submittedName>
        <fullName evidence="2">Uncharacterized protein</fullName>
    </submittedName>
</protein>
<organism evidence="2 3">
    <name type="scientific">Reticulomyxa filosa</name>
    <dbReference type="NCBI Taxonomy" id="46433"/>
    <lineage>
        <taxon>Eukaryota</taxon>
        <taxon>Sar</taxon>
        <taxon>Rhizaria</taxon>
        <taxon>Retaria</taxon>
        <taxon>Foraminifera</taxon>
        <taxon>Monothalamids</taxon>
        <taxon>Reticulomyxidae</taxon>
        <taxon>Reticulomyxa</taxon>
    </lineage>
</organism>
<dbReference type="Proteomes" id="UP000023152">
    <property type="component" value="Unassembled WGS sequence"/>
</dbReference>
<feature type="region of interest" description="Disordered" evidence="1">
    <location>
        <begin position="53"/>
        <end position="105"/>
    </location>
</feature>
<name>X6MZ79_RETFI</name>
<gene>
    <name evidence="2" type="ORF">RFI_18107</name>
</gene>
<reference evidence="2 3" key="1">
    <citation type="journal article" date="2013" name="Curr. Biol.">
        <title>The Genome of the Foraminiferan Reticulomyxa filosa.</title>
        <authorList>
            <person name="Glockner G."/>
            <person name="Hulsmann N."/>
            <person name="Schleicher M."/>
            <person name="Noegel A.A."/>
            <person name="Eichinger L."/>
            <person name="Gallinger C."/>
            <person name="Pawlowski J."/>
            <person name="Sierra R."/>
            <person name="Euteneuer U."/>
            <person name="Pillet L."/>
            <person name="Moustafa A."/>
            <person name="Platzer M."/>
            <person name="Groth M."/>
            <person name="Szafranski K."/>
            <person name="Schliwa M."/>
        </authorList>
    </citation>
    <scope>NUCLEOTIDE SEQUENCE [LARGE SCALE GENOMIC DNA]</scope>
</reference>
<feature type="compositionally biased region" description="Low complexity" evidence="1">
    <location>
        <begin position="143"/>
        <end position="155"/>
    </location>
</feature>
<feature type="non-terminal residue" evidence="2">
    <location>
        <position position="163"/>
    </location>
</feature>